<protein>
    <submittedName>
        <fullName evidence="1">Uncharacterized protein</fullName>
    </submittedName>
</protein>
<organism evidence="1 2">
    <name type="scientific">Olivibacter domesticus</name>
    <name type="common">Pseudosphingobacterium domesticum</name>
    <dbReference type="NCBI Taxonomy" id="407022"/>
    <lineage>
        <taxon>Bacteria</taxon>
        <taxon>Pseudomonadati</taxon>
        <taxon>Bacteroidota</taxon>
        <taxon>Sphingobacteriia</taxon>
        <taxon>Sphingobacteriales</taxon>
        <taxon>Sphingobacteriaceae</taxon>
        <taxon>Olivibacter</taxon>
    </lineage>
</organism>
<reference evidence="2" key="1">
    <citation type="submission" date="2016-10" db="EMBL/GenBank/DDBJ databases">
        <authorList>
            <person name="Varghese N."/>
            <person name="Submissions S."/>
        </authorList>
    </citation>
    <scope>NUCLEOTIDE SEQUENCE [LARGE SCALE GENOMIC DNA]</scope>
    <source>
        <strain evidence="2">DSM 18733</strain>
    </source>
</reference>
<dbReference type="EMBL" id="FOAF01000001">
    <property type="protein sequence ID" value="SEK76077.1"/>
    <property type="molecule type" value="Genomic_DNA"/>
</dbReference>
<accession>A0A1H7JQG0</accession>
<dbReference type="Proteomes" id="UP000199421">
    <property type="component" value="Unassembled WGS sequence"/>
</dbReference>
<gene>
    <name evidence="1" type="ORF">SAMN05661044_01075</name>
</gene>
<sequence>MTTKNKVLLLRIIHEGGDIKLLRHHNISFREIGEMVETSIDEGLLTNSDDIITLTDQGKGFLDSNIGIIKERDKSKWIELDMKNKIRKLDKDEVFLPAQNALSFLK</sequence>
<keyword evidence="2" id="KW-1185">Reference proteome</keyword>
<dbReference type="AlphaFoldDB" id="A0A1H7JQG0"/>
<evidence type="ECO:0000313" key="2">
    <source>
        <dbReference type="Proteomes" id="UP000199421"/>
    </source>
</evidence>
<name>A0A1H7JQG0_OLID1</name>
<proteinExistence type="predicted"/>
<evidence type="ECO:0000313" key="1">
    <source>
        <dbReference type="EMBL" id="SEK76077.1"/>
    </source>
</evidence>
<dbReference type="STRING" id="407022.SAMN05661044_01075"/>